<dbReference type="InterPro" id="IPR039776">
    <property type="entry name" value="Pds5"/>
</dbReference>
<evidence type="ECO:0000313" key="5">
    <source>
        <dbReference type="EMBL" id="TYJ29598.1"/>
    </source>
</evidence>
<dbReference type="EMBL" id="CM017641">
    <property type="protein sequence ID" value="TYJ29598.1"/>
    <property type="molecule type" value="Genomic_DNA"/>
</dbReference>
<evidence type="ECO:0000313" key="6">
    <source>
        <dbReference type="Proteomes" id="UP000323597"/>
    </source>
</evidence>
<name>A0A5D2YT58_GOSMU</name>
<keyword evidence="6" id="KW-1185">Reference proteome</keyword>
<comment type="subcellular location">
    <subcellularLocation>
        <location evidence="1">Nucleus</location>
    </subcellularLocation>
</comment>
<dbReference type="Proteomes" id="UP000323597">
    <property type="component" value="Chromosome A06"/>
</dbReference>
<evidence type="ECO:0000256" key="4">
    <source>
        <dbReference type="ARBA" id="ARBA00023242"/>
    </source>
</evidence>
<keyword evidence="3" id="KW-0234">DNA repair</keyword>
<keyword evidence="4" id="KW-0539">Nucleus</keyword>
<dbReference type="GO" id="GO:0000785">
    <property type="term" value="C:chromatin"/>
    <property type="evidence" value="ECO:0007669"/>
    <property type="project" value="TreeGrafter"/>
</dbReference>
<reference evidence="5 6" key="1">
    <citation type="submission" date="2019-07" db="EMBL/GenBank/DDBJ databases">
        <title>WGS assembly of Gossypium mustelinum.</title>
        <authorList>
            <person name="Chen Z.J."/>
            <person name="Sreedasyam A."/>
            <person name="Ando A."/>
            <person name="Song Q."/>
            <person name="De L."/>
            <person name="Hulse-Kemp A."/>
            <person name="Ding M."/>
            <person name="Ye W."/>
            <person name="Kirkbride R."/>
            <person name="Jenkins J."/>
            <person name="Plott C."/>
            <person name="Lovell J."/>
            <person name="Lin Y.-M."/>
            <person name="Vaughn R."/>
            <person name="Liu B."/>
            <person name="Li W."/>
            <person name="Simpson S."/>
            <person name="Scheffler B."/>
            <person name="Saski C."/>
            <person name="Grover C."/>
            <person name="Hu G."/>
            <person name="Conover J."/>
            <person name="Carlson J."/>
            <person name="Shu S."/>
            <person name="Boston L."/>
            <person name="Williams M."/>
            <person name="Peterson D."/>
            <person name="Mcgee K."/>
            <person name="Jones D."/>
            <person name="Wendel J."/>
            <person name="Stelly D."/>
            <person name="Grimwood J."/>
            <person name="Schmutz J."/>
        </authorList>
    </citation>
    <scope>NUCLEOTIDE SEQUENCE [LARGE SCALE GENOMIC DNA]</scope>
    <source>
        <strain evidence="5">1408120.09</strain>
    </source>
</reference>
<organism evidence="5 6">
    <name type="scientific">Gossypium mustelinum</name>
    <name type="common">Cotton</name>
    <name type="synonym">Gossypium caicoense</name>
    <dbReference type="NCBI Taxonomy" id="34275"/>
    <lineage>
        <taxon>Eukaryota</taxon>
        <taxon>Viridiplantae</taxon>
        <taxon>Streptophyta</taxon>
        <taxon>Embryophyta</taxon>
        <taxon>Tracheophyta</taxon>
        <taxon>Spermatophyta</taxon>
        <taxon>Magnoliopsida</taxon>
        <taxon>eudicotyledons</taxon>
        <taxon>Gunneridae</taxon>
        <taxon>Pentapetalae</taxon>
        <taxon>rosids</taxon>
        <taxon>malvids</taxon>
        <taxon>Malvales</taxon>
        <taxon>Malvaceae</taxon>
        <taxon>Malvoideae</taxon>
        <taxon>Gossypium</taxon>
    </lineage>
</organism>
<gene>
    <name evidence="5" type="ORF">E1A91_A06G078900v1</name>
</gene>
<evidence type="ECO:0000256" key="2">
    <source>
        <dbReference type="ARBA" id="ARBA00022763"/>
    </source>
</evidence>
<dbReference type="AlphaFoldDB" id="A0A5D2YT58"/>
<sequence>MPGRIDGIYDRFVDTLAIHGFFFLCKESGTRNEVLIGQRIKAWSAFDSCFYSGTVDDFNPEKNNTHKITCDSGEVEILCLDSESWETITKLGGGLDVAVEPGYGGCLKWLITSKPRSYWQNNPCQRHSDKLRSDARQESKTKLNMEDSKVPCRVI</sequence>
<dbReference type="GO" id="GO:0007064">
    <property type="term" value="P:mitotic sister chromatid cohesion"/>
    <property type="evidence" value="ECO:0007669"/>
    <property type="project" value="InterPro"/>
</dbReference>
<dbReference type="PANTHER" id="PTHR12663:SF50">
    <property type="entry name" value="SISTER CHROMATID COHESION PROTEIN PDS5 HOMOLOG B"/>
    <property type="match status" value="1"/>
</dbReference>
<keyword evidence="2" id="KW-0227">DNA damage</keyword>
<dbReference type="GO" id="GO:0005634">
    <property type="term" value="C:nucleus"/>
    <property type="evidence" value="ECO:0007669"/>
    <property type="project" value="UniProtKB-SubCell"/>
</dbReference>
<evidence type="ECO:0000256" key="1">
    <source>
        <dbReference type="ARBA" id="ARBA00004123"/>
    </source>
</evidence>
<dbReference type="GO" id="GO:0006281">
    <property type="term" value="P:DNA repair"/>
    <property type="evidence" value="ECO:0007669"/>
    <property type="project" value="UniProtKB-KW"/>
</dbReference>
<dbReference type="PANTHER" id="PTHR12663">
    <property type="entry name" value="ANDROGEN INDUCED INHIBITOR OF PROLIFERATION AS3 / PDS5-RELATED"/>
    <property type="match status" value="1"/>
</dbReference>
<evidence type="ECO:0000256" key="3">
    <source>
        <dbReference type="ARBA" id="ARBA00023204"/>
    </source>
</evidence>
<accession>A0A5D2YT58</accession>
<proteinExistence type="predicted"/>
<protein>
    <submittedName>
        <fullName evidence="5">Uncharacterized protein</fullName>
    </submittedName>
</protein>